<reference evidence="1 2" key="1">
    <citation type="journal article" date="2018" name="Biotechnol. Adv.">
        <title>Improved genomic resources and new bioinformatic workflow for the carcinogenic parasite Clonorchis sinensis: Biotechnological implications.</title>
        <authorList>
            <person name="Wang D."/>
            <person name="Korhonen P.K."/>
            <person name="Gasser R.B."/>
            <person name="Young N.D."/>
        </authorList>
    </citation>
    <scope>NUCLEOTIDE SEQUENCE [LARGE SCALE GENOMIC DNA]</scope>
    <source>
        <strain evidence="1">Cs-k2</strain>
    </source>
</reference>
<name>A0A419QDK5_CLOSI</name>
<dbReference type="InParanoid" id="A0A419QDK5"/>
<comment type="caution">
    <text evidence="1">The sequence shown here is derived from an EMBL/GenBank/DDBJ whole genome shotgun (WGS) entry which is preliminary data.</text>
</comment>
<sequence>MYKERQPQLRLGLNGKRYDELLTMYVTSSKLSGNYTEPAMADLEAKFSVPIFWVRSVQTKHSTRNANCCELNVTRKTVKEELGIHSLTDKHEPECIRIRGGISALKSSYVPSAALDGQWNRKPCLLSQREILTFPSHARKYWRSS</sequence>
<protein>
    <submittedName>
        <fullName evidence="1">Uncharacterized protein</fullName>
    </submittedName>
</protein>
<accession>A0A419QDK5</accession>
<proteinExistence type="predicted"/>
<dbReference type="Proteomes" id="UP000286415">
    <property type="component" value="Unassembled WGS sequence"/>
</dbReference>
<reference evidence="1 2" key="2">
    <citation type="journal article" date="2021" name="Genomics">
        <title>High-quality reference genome for Clonorchis sinensis.</title>
        <authorList>
            <person name="Young N.D."/>
            <person name="Stroehlein A.J."/>
            <person name="Kinkar L."/>
            <person name="Wang T."/>
            <person name="Sohn W.M."/>
            <person name="Chang B.C.H."/>
            <person name="Kaur P."/>
            <person name="Weisz D."/>
            <person name="Dudchenko O."/>
            <person name="Aiden E.L."/>
            <person name="Korhonen P.K."/>
            <person name="Gasser R.B."/>
        </authorList>
    </citation>
    <scope>NUCLEOTIDE SEQUENCE [LARGE SCALE GENOMIC DNA]</scope>
    <source>
        <strain evidence="1">Cs-k2</strain>
    </source>
</reference>
<organism evidence="1 2">
    <name type="scientific">Clonorchis sinensis</name>
    <name type="common">Chinese liver fluke</name>
    <dbReference type="NCBI Taxonomy" id="79923"/>
    <lineage>
        <taxon>Eukaryota</taxon>
        <taxon>Metazoa</taxon>
        <taxon>Spiralia</taxon>
        <taxon>Lophotrochozoa</taxon>
        <taxon>Platyhelminthes</taxon>
        <taxon>Trematoda</taxon>
        <taxon>Digenea</taxon>
        <taxon>Opisthorchiida</taxon>
        <taxon>Opisthorchiata</taxon>
        <taxon>Opisthorchiidae</taxon>
        <taxon>Clonorchis</taxon>
    </lineage>
</organism>
<keyword evidence="2" id="KW-1185">Reference proteome</keyword>
<evidence type="ECO:0000313" key="1">
    <source>
        <dbReference type="EMBL" id="KAG5454767.1"/>
    </source>
</evidence>
<evidence type="ECO:0000313" key="2">
    <source>
        <dbReference type="Proteomes" id="UP000286415"/>
    </source>
</evidence>
<dbReference type="AlphaFoldDB" id="A0A419QDK5"/>
<gene>
    <name evidence="1" type="ORF">CSKR_104371</name>
</gene>
<dbReference type="EMBL" id="NIRI02000005">
    <property type="protein sequence ID" value="KAG5454767.1"/>
    <property type="molecule type" value="Genomic_DNA"/>
</dbReference>